<evidence type="ECO:0000256" key="1">
    <source>
        <dbReference type="SAM" id="MobiDB-lite"/>
    </source>
</evidence>
<feature type="compositionally biased region" description="Basic and acidic residues" evidence="1">
    <location>
        <begin position="164"/>
        <end position="180"/>
    </location>
</feature>
<sequence length="233" mass="25421">PCSYTQAVHYETEHDTMTEKEEATVRPLSALPPLRAVATGSQKRRGGVRWDEANLEANEGIKRDLNPQKILEPKTPYLSPMETDDELDMDGAGMSPLKLDDEGPSANGSTAGGHGWEDGVRRLPASLGPAPSCSSNWSDSDRSVGRSPRVAGRSPRFSVDDPWDVARDGDVESADPERQEKRRRFREARRQHYKMRASLKQGAEEPEGADEDEEGPLAPAPSAVDGLEATGTD</sequence>
<dbReference type="EMBL" id="GDKF01000739">
    <property type="protein sequence ID" value="JAT77883.1"/>
    <property type="molecule type" value="Transcribed_RNA"/>
</dbReference>
<protein>
    <recommendedName>
        <fullName evidence="3">Protein phosphatase inhibitor 2</fullName>
    </recommendedName>
</protein>
<feature type="region of interest" description="Disordered" evidence="1">
    <location>
        <begin position="64"/>
        <end position="233"/>
    </location>
</feature>
<dbReference type="GO" id="GO:0009966">
    <property type="term" value="P:regulation of signal transduction"/>
    <property type="evidence" value="ECO:0007669"/>
    <property type="project" value="InterPro"/>
</dbReference>
<accession>A0A1D2AFZ9</accession>
<feature type="non-terminal residue" evidence="2">
    <location>
        <position position="1"/>
    </location>
</feature>
<proteinExistence type="predicted"/>
<reference evidence="2" key="1">
    <citation type="submission" date="2015-08" db="EMBL/GenBank/DDBJ databases">
        <authorList>
            <person name="Babu N.S."/>
            <person name="Beckwith C.J."/>
            <person name="Beseler K.G."/>
            <person name="Brison A."/>
            <person name="Carone J.V."/>
            <person name="Caskin T.P."/>
            <person name="Diamond M."/>
            <person name="Durham M.E."/>
            <person name="Foxe J.M."/>
            <person name="Go M."/>
            <person name="Henderson B.A."/>
            <person name="Jones I.B."/>
            <person name="McGettigan J.A."/>
            <person name="Micheletti S.J."/>
            <person name="Nasrallah M.E."/>
            <person name="Ortiz D."/>
            <person name="Piller C.R."/>
            <person name="Privatt S.R."/>
            <person name="Schneider S.L."/>
            <person name="Sharp S."/>
            <person name="Smith T.C."/>
            <person name="Stanton J.D."/>
            <person name="Ullery H.E."/>
            <person name="Wilson R.J."/>
            <person name="Serrano M.G."/>
            <person name="Buck G."/>
            <person name="Lee V."/>
            <person name="Wang Y."/>
            <person name="Carvalho R."/>
            <person name="Voegtly L."/>
            <person name="Shi R."/>
            <person name="Duckworth R."/>
            <person name="Johnson A."/>
            <person name="Loviza R."/>
            <person name="Walstead R."/>
            <person name="Shah Z."/>
            <person name="Kiflezghi M."/>
            <person name="Wade K."/>
            <person name="Ball S.L."/>
            <person name="Bradley K.W."/>
            <person name="Asai D.J."/>
            <person name="Bowman C.A."/>
            <person name="Russell D.A."/>
            <person name="Pope W.H."/>
            <person name="Jacobs-Sera D."/>
            <person name="Hendrix R.W."/>
            <person name="Hatfull G.F."/>
        </authorList>
    </citation>
    <scope>NUCLEOTIDE SEQUENCE</scope>
</reference>
<organism evidence="2">
    <name type="scientific">Auxenochlorella protothecoides</name>
    <name type="common">Green microalga</name>
    <name type="synonym">Chlorella protothecoides</name>
    <dbReference type="NCBI Taxonomy" id="3075"/>
    <lineage>
        <taxon>Eukaryota</taxon>
        <taxon>Viridiplantae</taxon>
        <taxon>Chlorophyta</taxon>
        <taxon>core chlorophytes</taxon>
        <taxon>Trebouxiophyceae</taxon>
        <taxon>Chlorellales</taxon>
        <taxon>Chlorellaceae</taxon>
        <taxon>Auxenochlorella</taxon>
    </lineage>
</organism>
<evidence type="ECO:0000313" key="2">
    <source>
        <dbReference type="EMBL" id="JAT77883.1"/>
    </source>
</evidence>
<evidence type="ECO:0008006" key="3">
    <source>
        <dbReference type="Google" id="ProtNLM"/>
    </source>
</evidence>
<dbReference type="GO" id="GO:0004864">
    <property type="term" value="F:protein phosphatase inhibitor activity"/>
    <property type="evidence" value="ECO:0007669"/>
    <property type="project" value="InterPro"/>
</dbReference>
<feature type="compositionally biased region" description="Basic and acidic residues" evidence="1">
    <location>
        <begin position="10"/>
        <end position="24"/>
    </location>
</feature>
<feature type="compositionally biased region" description="Basic residues" evidence="1">
    <location>
        <begin position="181"/>
        <end position="197"/>
    </location>
</feature>
<dbReference type="Pfam" id="PF04979">
    <property type="entry name" value="IPP-2"/>
    <property type="match status" value="1"/>
</dbReference>
<gene>
    <name evidence="2" type="ORF">g.6336</name>
</gene>
<dbReference type="PANTHER" id="PTHR12398">
    <property type="entry name" value="PROTEIN PHOSPHATASE INHIBITOR"/>
    <property type="match status" value="1"/>
</dbReference>
<feature type="compositionally biased region" description="Acidic residues" evidence="1">
    <location>
        <begin position="204"/>
        <end position="215"/>
    </location>
</feature>
<dbReference type="InterPro" id="IPR007062">
    <property type="entry name" value="PPI-2"/>
</dbReference>
<name>A0A1D2AFZ9_AUXPR</name>
<dbReference type="PANTHER" id="PTHR12398:SF20">
    <property type="entry name" value="PROTEIN PHOSPHATASE 1 REGULATORY INHIBITOR SUBUNIT 2"/>
    <property type="match status" value="1"/>
</dbReference>
<dbReference type="AlphaFoldDB" id="A0A1D2AFZ9"/>
<feature type="region of interest" description="Disordered" evidence="1">
    <location>
        <begin position="1"/>
        <end position="48"/>
    </location>
</feature>